<comment type="function">
    <text evidence="1">Catalyzes the cleavage of 5-oxoproline to form L-glutamate coupled to the hydrolysis of ATP to ADP and inorganic phosphate.</text>
</comment>
<dbReference type="NCBIfam" id="NF003814">
    <property type="entry name" value="PRK05406.1-3"/>
    <property type="match status" value="1"/>
</dbReference>
<dbReference type="HAMAP" id="MF_00691">
    <property type="entry name" value="PxpA"/>
    <property type="match status" value="1"/>
</dbReference>
<dbReference type="NCBIfam" id="NF003816">
    <property type="entry name" value="PRK05406.1-5"/>
    <property type="match status" value="1"/>
</dbReference>
<dbReference type="Pfam" id="PF03746">
    <property type="entry name" value="LamB_YcsF"/>
    <property type="match status" value="1"/>
</dbReference>
<name>A0ABP6RW44_9PSEU</name>
<dbReference type="EMBL" id="BAAAYK010000038">
    <property type="protein sequence ID" value="GAA3361733.1"/>
    <property type="molecule type" value="Genomic_DNA"/>
</dbReference>
<comment type="catalytic activity">
    <reaction evidence="1">
        <text>5-oxo-L-proline + ATP + 2 H2O = L-glutamate + ADP + phosphate + H(+)</text>
        <dbReference type="Rhea" id="RHEA:10348"/>
        <dbReference type="ChEBI" id="CHEBI:15377"/>
        <dbReference type="ChEBI" id="CHEBI:15378"/>
        <dbReference type="ChEBI" id="CHEBI:29985"/>
        <dbReference type="ChEBI" id="CHEBI:30616"/>
        <dbReference type="ChEBI" id="CHEBI:43474"/>
        <dbReference type="ChEBI" id="CHEBI:58402"/>
        <dbReference type="ChEBI" id="CHEBI:456216"/>
        <dbReference type="EC" id="3.5.2.9"/>
    </reaction>
</comment>
<comment type="subunit">
    <text evidence="1">Forms a complex composed of PxpA, PxpB and PxpC.</text>
</comment>
<proteinExistence type="inferred from homology"/>
<dbReference type="InterPro" id="IPR011330">
    <property type="entry name" value="Glyco_hydro/deAcase_b/a-brl"/>
</dbReference>
<dbReference type="InterPro" id="IPR005501">
    <property type="entry name" value="LamB/YcsF/PxpA-like"/>
</dbReference>
<keyword evidence="1" id="KW-0067">ATP-binding</keyword>
<comment type="similarity">
    <text evidence="1">Belongs to the LamB/PxpA family.</text>
</comment>
<keyword evidence="1" id="KW-0547">Nucleotide-binding</keyword>
<reference evidence="3" key="1">
    <citation type="journal article" date="2019" name="Int. J. Syst. Evol. Microbiol.">
        <title>The Global Catalogue of Microorganisms (GCM) 10K type strain sequencing project: providing services to taxonomists for standard genome sequencing and annotation.</title>
        <authorList>
            <consortium name="The Broad Institute Genomics Platform"/>
            <consortium name="The Broad Institute Genome Sequencing Center for Infectious Disease"/>
            <person name="Wu L."/>
            <person name="Ma J."/>
        </authorList>
    </citation>
    <scope>NUCLEOTIDE SEQUENCE [LARGE SCALE GENOMIC DNA]</scope>
    <source>
        <strain evidence="3">JCM 9687</strain>
    </source>
</reference>
<dbReference type="PANTHER" id="PTHR30292">
    <property type="entry name" value="UNCHARACTERIZED PROTEIN YBGL-RELATED"/>
    <property type="match status" value="1"/>
</dbReference>
<dbReference type="SUPFAM" id="SSF88713">
    <property type="entry name" value="Glycoside hydrolase/deacetylase"/>
    <property type="match status" value="1"/>
</dbReference>
<gene>
    <name evidence="1" type="primary">pxpA</name>
    <name evidence="2" type="ORF">GCM10020366_46860</name>
</gene>
<keyword evidence="1" id="KW-0378">Hydrolase</keyword>
<evidence type="ECO:0000313" key="3">
    <source>
        <dbReference type="Proteomes" id="UP001500483"/>
    </source>
</evidence>
<dbReference type="EC" id="3.5.2.9" evidence="1"/>
<dbReference type="PANTHER" id="PTHR30292:SF0">
    <property type="entry name" value="5-OXOPROLINASE SUBUNIT A"/>
    <property type="match status" value="1"/>
</dbReference>
<keyword evidence="3" id="KW-1185">Reference proteome</keyword>
<evidence type="ECO:0000313" key="2">
    <source>
        <dbReference type="EMBL" id="GAA3361733.1"/>
    </source>
</evidence>
<dbReference type="Proteomes" id="UP001500483">
    <property type="component" value="Unassembled WGS sequence"/>
</dbReference>
<organism evidence="2 3">
    <name type="scientific">Saccharopolyspora gregorii</name>
    <dbReference type="NCBI Taxonomy" id="33914"/>
    <lineage>
        <taxon>Bacteria</taxon>
        <taxon>Bacillati</taxon>
        <taxon>Actinomycetota</taxon>
        <taxon>Actinomycetes</taxon>
        <taxon>Pseudonocardiales</taxon>
        <taxon>Pseudonocardiaceae</taxon>
        <taxon>Saccharopolyspora</taxon>
    </lineage>
</organism>
<protein>
    <recommendedName>
        <fullName evidence="1">5-oxoprolinase subunit A</fullName>
        <shortName evidence="1">5-OPase subunit A</shortName>
        <ecNumber evidence="1">3.5.2.9</ecNumber>
    </recommendedName>
    <alternativeName>
        <fullName evidence="1">5-oxoprolinase (ATP-hydrolyzing) subunit A</fullName>
    </alternativeName>
</protein>
<dbReference type="CDD" id="cd10787">
    <property type="entry name" value="LamB_YcsF_like"/>
    <property type="match status" value="1"/>
</dbReference>
<comment type="caution">
    <text evidence="2">The sequence shown here is derived from an EMBL/GenBank/DDBJ whole genome shotgun (WGS) entry which is preliminary data.</text>
</comment>
<dbReference type="Gene3D" id="3.20.20.370">
    <property type="entry name" value="Glycoside hydrolase/deacetylase"/>
    <property type="match status" value="1"/>
</dbReference>
<sequence length="256" mass="26816">MRIDLNSDLAEGFGRWELGDDDALLGVVTSANVACGFHAGDPGVIRRACARAAAGNVSVGAQVGYRDLAGFGRRFIDVPPRELTDEVLYQLAALDGLARVEGTAVRYVKPHGALYNAIVRHEEQAAAVVAAVTAYDPRLAVLGLPGSSFLSRAAEAGLTTYREAFADRAYTPEGTLVSRREPGAVLHDPELIARRCLRIAGGEPIEAIDGSEITVAADSICVHGDSPGAVAIAETVRDRLRDAGIDLAPFAAGGAR</sequence>
<evidence type="ECO:0000256" key="1">
    <source>
        <dbReference type="HAMAP-Rule" id="MF_00691"/>
    </source>
</evidence>
<accession>A0ABP6RW44</accession>